<dbReference type="Proteomes" id="UP000029781">
    <property type="component" value="Segment"/>
</dbReference>
<proteinExistence type="predicted"/>
<sequence>MSKYRVCKRTYLNHLIPHEPPMKCNSPDCWGAHAFNEFVINDEIKEFRETNLTSDLIFELFLKIKTELMENWEVLTKLNIVSISKNTLTKLDFLELLNIWKKSTCACRKYYKNFSNYSFLKSKNISKDDIPTLNLDKYEPLAWGFIKSFASCPKHLNFLQKFKEGSNKITLFKEFCTHSHNCKEGTHHLEHQICYPDMKTGICSCPSKNTIIIKQKQIDTDLELLKLKLTKIIKYRTPIIENAKGELLNVLLEIRHKIYEKELNIRKIHLSDNNNYIPFDINFNKYITKIKKETLKESQTLKLEQLTKLVKTPKTEIINETDTFDKNITIKKIPNIRVGFRSRS</sequence>
<protein>
    <submittedName>
        <fullName evidence="1">Uncharacterized protein</fullName>
    </submittedName>
</protein>
<organismHost>
    <name type="scientific">Cafeteria roenbergensis</name>
    <name type="common">Marine flagellate</name>
    <dbReference type="NCBI Taxonomy" id="33653"/>
</organismHost>
<name>E3T4M0_CROVB</name>
<accession>E3T4M0</accession>
<dbReference type="KEGG" id="vg:9887502"/>
<keyword evidence="2" id="KW-1185">Reference proteome</keyword>
<dbReference type="EMBL" id="GU244497">
    <property type="protein sequence ID" value="ADO67133.1"/>
    <property type="molecule type" value="Genomic_DNA"/>
</dbReference>
<evidence type="ECO:0000313" key="1">
    <source>
        <dbReference type="EMBL" id="ADO67133.1"/>
    </source>
</evidence>
<organism evidence="1 2">
    <name type="scientific">Cafeteria roenbergensis virus (strain BV-PW1)</name>
    <name type="common">CroV</name>
    <dbReference type="NCBI Taxonomy" id="693272"/>
    <lineage>
        <taxon>Viruses</taxon>
        <taxon>Varidnaviria</taxon>
        <taxon>Bamfordvirae</taxon>
        <taxon>Nucleocytoviricota</taxon>
        <taxon>Megaviricetes</taxon>
        <taxon>Imitervirales</taxon>
        <taxon>Mimiviridae</taxon>
        <taxon>Aliimimivirinae</taxon>
        <taxon>Rheavirus</taxon>
        <taxon>Rheavirus sinusmexicani</taxon>
    </lineage>
</organism>
<gene>
    <name evidence="1" type="ORF">crov100</name>
</gene>
<dbReference type="GeneID" id="9887502"/>
<evidence type="ECO:0000313" key="2">
    <source>
        <dbReference type="Proteomes" id="UP000029781"/>
    </source>
</evidence>
<reference evidence="1 2" key="1">
    <citation type="journal article" date="2010" name="Proc. Natl. Acad. Sci. U.S.A.">
        <title>Giant virus with a remarkable complement of genes infects marine zooplankton.</title>
        <authorList>
            <person name="Fischer M.G."/>
            <person name="Allen M.J."/>
            <person name="Wilson W.H."/>
            <person name="Suttle C.A."/>
        </authorList>
    </citation>
    <scope>NUCLEOTIDE SEQUENCE [LARGE SCALE GENOMIC DNA]</scope>
    <source>
        <strain evidence="1 2">BV-PW1</strain>
    </source>
</reference>
<dbReference type="RefSeq" id="YP_003969732.1">
    <property type="nucleotide sequence ID" value="NC_014637.1"/>
</dbReference>